<evidence type="ECO:0000313" key="6">
    <source>
        <dbReference type="Proteomes" id="UP000298652"/>
    </source>
</evidence>
<protein>
    <recommendedName>
        <fullName evidence="4">Ubiquitin-like protease family profile domain-containing protein</fullName>
    </recommendedName>
</protein>
<accession>A0A4U6VQS7</accession>
<organism evidence="5 6">
    <name type="scientific">Setaria viridis</name>
    <name type="common">Green bristlegrass</name>
    <name type="synonym">Setaria italica subsp. viridis</name>
    <dbReference type="NCBI Taxonomy" id="4556"/>
    <lineage>
        <taxon>Eukaryota</taxon>
        <taxon>Viridiplantae</taxon>
        <taxon>Streptophyta</taxon>
        <taxon>Embryophyta</taxon>
        <taxon>Tracheophyta</taxon>
        <taxon>Spermatophyta</taxon>
        <taxon>Magnoliopsida</taxon>
        <taxon>Liliopsida</taxon>
        <taxon>Poales</taxon>
        <taxon>Poaceae</taxon>
        <taxon>PACMAD clade</taxon>
        <taxon>Panicoideae</taxon>
        <taxon>Panicodae</taxon>
        <taxon>Paniceae</taxon>
        <taxon>Cenchrinae</taxon>
        <taxon>Setaria</taxon>
    </lineage>
</organism>
<dbReference type="PANTHER" id="PTHR33018:SF34">
    <property type="entry name" value="OS02G0472350 PROTEIN"/>
    <property type="match status" value="1"/>
</dbReference>
<reference evidence="5" key="1">
    <citation type="submission" date="2019-03" db="EMBL/GenBank/DDBJ databases">
        <title>WGS assembly of Setaria viridis.</title>
        <authorList>
            <person name="Huang P."/>
            <person name="Jenkins J."/>
            <person name="Grimwood J."/>
            <person name="Barry K."/>
            <person name="Healey A."/>
            <person name="Mamidi S."/>
            <person name="Sreedasyam A."/>
            <person name="Shu S."/>
            <person name="Feldman M."/>
            <person name="Wu J."/>
            <person name="Yu Y."/>
            <person name="Chen C."/>
            <person name="Johnson J."/>
            <person name="Rokhsar D."/>
            <person name="Baxter I."/>
            <person name="Schmutz J."/>
            <person name="Brutnell T."/>
            <person name="Kellogg E."/>
        </authorList>
    </citation>
    <scope>NUCLEOTIDE SEQUENCE [LARGE SCALE GENOMIC DNA]</scope>
</reference>
<sequence>MLIQRCHIESYFIIRDQPKKILEVVYNFLDKQNYKEYILLPYKHNFHWILLIIMIDRSHVVVFDLLRKPPKEYQDIQDMLNSIYFPVRMKFAHFLYSKTQIFHNLFFPLNCLRHEQGNNLCGYYVCEHMHSFVHGNGPSSLLEKEGILAICEGLVRLLVDEVIHPAGEFSYDGHSIAAPSNTTMGRS</sequence>
<evidence type="ECO:0000256" key="3">
    <source>
        <dbReference type="ARBA" id="ARBA00022801"/>
    </source>
</evidence>
<keyword evidence="6" id="KW-1185">Reference proteome</keyword>
<name>A0A4U6VQS7_SETVI</name>
<dbReference type="GO" id="GO:0006508">
    <property type="term" value="P:proteolysis"/>
    <property type="evidence" value="ECO:0007669"/>
    <property type="project" value="UniProtKB-KW"/>
</dbReference>
<keyword evidence="2" id="KW-0645">Protease</keyword>
<dbReference type="EMBL" id="CM016553">
    <property type="protein sequence ID" value="TKW32128.1"/>
    <property type="molecule type" value="Genomic_DNA"/>
</dbReference>
<dbReference type="PROSITE" id="PS50600">
    <property type="entry name" value="ULP_PROTEASE"/>
    <property type="match status" value="1"/>
</dbReference>
<dbReference type="InterPro" id="IPR038765">
    <property type="entry name" value="Papain-like_cys_pep_sf"/>
</dbReference>
<dbReference type="AlphaFoldDB" id="A0A4U6VQS7"/>
<dbReference type="InterPro" id="IPR003653">
    <property type="entry name" value="Peptidase_C48_C"/>
</dbReference>
<evidence type="ECO:0000259" key="4">
    <source>
        <dbReference type="PROSITE" id="PS50600"/>
    </source>
</evidence>
<evidence type="ECO:0000256" key="1">
    <source>
        <dbReference type="ARBA" id="ARBA00005234"/>
    </source>
</evidence>
<comment type="similarity">
    <text evidence="1">Belongs to the peptidase C48 family.</text>
</comment>
<dbReference type="PANTHER" id="PTHR33018">
    <property type="entry name" value="OS10G0338966 PROTEIN-RELATED"/>
    <property type="match status" value="1"/>
</dbReference>
<dbReference type="Gramene" id="TKW32128">
    <property type="protein sequence ID" value="TKW32128"/>
    <property type="gene ID" value="SEVIR_2G149300v2"/>
</dbReference>
<keyword evidence="3" id="KW-0378">Hydrolase</keyword>
<evidence type="ECO:0000256" key="2">
    <source>
        <dbReference type="ARBA" id="ARBA00022670"/>
    </source>
</evidence>
<proteinExistence type="inferred from homology"/>
<dbReference type="GO" id="GO:0008234">
    <property type="term" value="F:cysteine-type peptidase activity"/>
    <property type="evidence" value="ECO:0007669"/>
    <property type="project" value="InterPro"/>
</dbReference>
<feature type="domain" description="Ubiquitin-like protease family profile" evidence="4">
    <location>
        <begin position="1"/>
        <end position="132"/>
    </location>
</feature>
<gene>
    <name evidence="5" type="ORF">SEVIR_2G149300v2</name>
</gene>
<dbReference type="SUPFAM" id="SSF54001">
    <property type="entry name" value="Cysteine proteinases"/>
    <property type="match status" value="1"/>
</dbReference>
<evidence type="ECO:0000313" key="5">
    <source>
        <dbReference type="EMBL" id="TKW32128.1"/>
    </source>
</evidence>
<dbReference type="Gene3D" id="3.40.395.10">
    <property type="entry name" value="Adenoviral Proteinase, Chain A"/>
    <property type="match status" value="1"/>
</dbReference>
<dbReference type="Proteomes" id="UP000298652">
    <property type="component" value="Chromosome 2"/>
</dbReference>